<protein>
    <submittedName>
        <fullName evidence="2">Curculin domain protein (Mannose-binding) lectin</fullName>
    </submittedName>
</protein>
<reference evidence="2 3" key="1">
    <citation type="journal article" date="2015" name="Nature">
        <title>rRNA introns, odd ribosomes, and small enigmatic genomes across a large radiation of phyla.</title>
        <authorList>
            <person name="Brown C.T."/>
            <person name="Hug L.A."/>
            <person name="Thomas B.C."/>
            <person name="Sharon I."/>
            <person name="Castelle C.J."/>
            <person name="Singh A."/>
            <person name="Wilkins M.J."/>
            <person name="Williams K.H."/>
            <person name="Banfield J.F."/>
        </authorList>
    </citation>
    <scope>NUCLEOTIDE SEQUENCE [LARGE SCALE GENOMIC DNA]</scope>
</reference>
<organism evidence="2 3">
    <name type="scientific">candidate division CPR1 bacterium GW2011_GWA2_42_17</name>
    <dbReference type="NCBI Taxonomy" id="1618341"/>
    <lineage>
        <taxon>Bacteria</taxon>
        <taxon>candidate division CPR1</taxon>
    </lineage>
</organism>
<dbReference type="Proteomes" id="UP000034875">
    <property type="component" value="Unassembled WGS sequence"/>
</dbReference>
<evidence type="ECO:0000256" key="1">
    <source>
        <dbReference type="SAM" id="SignalP"/>
    </source>
</evidence>
<keyword evidence="2" id="KW-0430">Lectin</keyword>
<dbReference type="EMBL" id="LCCZ01000005">
    <property type="protein sequence ID" value="KKS44505.1"/>
    <property type="molecule type" value="Genomic_DNA"/>
</dbReference>
<dbReference type="PATRIC" id="fig|1618341.3.peg.93"/>
<accession>A0A0G0Z740</accession>
<dbReference type="GO" id="GO:0030246">
    <property type="term" value="F:carbohydrate binding"/>
    <property type="evidence" value="ECO:0007669"/>
    <property type="project" value="UniProtKB-KW"/>
</dbReference>
<feature type="signal peptide" evidence="1">
    <location>
        <begin position="1"/>
        <end position="23"/>
    </location>
</feature>
<name>A0A0G0Z740_9BACT</name>
<comment type="caution">
    <text evidence="2">The sequence shown here is derived from an EMBL/GenBank/DDBJ whole genome shotgun (WGS) entry which is preliminary data.</text>
</comment>
<gene>
    <name evidence="2" type="ORF">UV05_C0005G0007</name>
</gene>
<sequence length="448" mass="50915">MIKSFLTIFSLFLISAAPFLARAQIDYNTIISDAEFYNTKKFGLSDIADFLSRQLGALKTFFDPISGRTAAQIIFEAGRDWQINPQTLIVTLQKEQSLIEDGNPSTKQYDWATGYGICDSCSMDDPGLQKFRGFTNQVNFAARLFRRYFDNPNLYGIKIDESKIIDGLPIVPTNKATASLFVYTPHLHGNENFRKIWDRYFTLGYPDGAFVQLPNDEKIYLIQNGQKRLFKNRSIFLARASDRQILEITASDLNKYPDGAPINFSPYSLVRTPPGTVFLILNENLKRGFASQNAFKKLGFNPEEIDNVTVEDLADIPEGPPLTEKVLEPIGQLLQNGKTGGVALLRDNYLHPIWSREILKNNFNMWKIKVVTEKIWQNYPLDDAIMFKEGTLIKVKGESAVYVISNNFRRPFADEKSFTRLGYKWENIIETSSDAVGLHLIGEPIKIN</sequence>
<feature type="chain" id="PRO_5002535723" evidence="1">
    <location>
        <begin position="24"/>
        <end position="448"/>
    </location>
</feature>
<evidence type="ECO:0000313" key="3">
    <source>
        <dbReference type="Proteomes" id="UP000034875"/>
    </source>
</evidence>
<dbReference type="AlphaFoldDB" id="A0A0G0Z740"/>
<keyword evidence="1" id="KW-0732">Signal</keyword>
<evidence type="ECO:0000313" key="2">
    <source>
        <dbReference type="EMBL" id="KKS44505.1"/>
    </source>
</evidence>
<proteinExistence type="predicted"/>